<dbReference type="GO" id="GO:0005634">
    <property type="term" value="C:nucleus"/>
    <property type="evidence" value="ECO:0007669"/>
    <property type="project" value="UniProtKB-SubCell"/>
</dbReference>
<evidence type="ECO:0000256" key="1">
    <source>
        <dbReference type="ARBA" id="ARBA00004123"/>
    </source>
</evidence>
<feature type="region of interest" description="Disordered" evidence="5">
    <location>
        <begin position="1194"/>
        <end position="1393"/>
    </location>
</feature>
<dbReference type="Pfam" id="PF00271">
    <property type="entry name" value="Helicase_C"/>
    <property type="match status" value="1"/>
</dbReference>
<dbReference type="InterPro" id="IPR001650">
    <property type="entry name" value="Helicase_C-like"/>
</dbReference>
<dbReference type="SUPFAM" id="SSF52540">
    <property type="entry name" value="P-loop containing nucleoside triphosphate hydrolases"/>
    <property type="match status" value="2"/>
</dbReference>
<feature type="region of interest" description="Disordered" evidence="5">
    <location>
        <begin position="803"/>
        <end position="869"/>
    </location>
</feature>
<feature type="compositionally biased region" description="Polar residues" evidence="5">
    <location>
        <begin position="1341"/>
        <end position="1355"/>
    </location>
</feature>
<accession>A0A668URC9</accession>
<dbReference type="InterPro" id="IPR057931">
    <property type="entry name" value="RHH_ERCC6L2"/>
</dbReference>
<feature type="compositionally biased region" description="Basic and acidic residues" evidence="5">
    <location>
        <begin position="709"/>
        <end position="719"/>
    </location>
</feature>
<dbReference type="Proteomes" id="UP000472276">
    <property type="component" value="Unassembled WGS sequence"/>
</dbReference>
<dbReference type="CDD" id="cd18005">
    <property type="entry name" value="DEXHc_ERCC6L2"/>
    <property type="match status" value="1"/>
</dbReference>
<dbReference type="SMART" id="SM00490">
    <property type="entry name" value="HELICc"/>
    <property type="match status" value="1"/>
</dbReference>
<dbReference type="InterPro" id="IPR029256">
    <property type="entry name" value="Heliccase-ass-bd"/>
</dbReference>
<feature type="compositionally biased region" description="Acidic residues" evidence="5">
    <location>
        <begin position="809"/>
        <end position="822"/>
    </location>
</feature>
<dbReference type="Pfam" id="PF14773">
    <property type="entry name" value="VIGSSK"/>
    <property type="match status" value="1"/>
</dbReference>
<feature type="domain" description="Helicase C-terminal" evidence="7">
    <location>
        <begin position="506"/>
        <end position="663"/>
    </location>
</feature>
<dbReference type="GO" id="GO:0004386">
    <property type="term" value="F:helicase activity"/>
    <property type="evidence" value="ECO:0007669"/>
    <property type="project" value="UniProtKB-KW"/>
</dbReference>
<reference evidence="8" key="1">
    <citation type="submission" date="2025-08" db="UniProtKB">
        <authorList>
            <consortium name="Ensembl"/>
        </authorList>
    </citation>
    <scope>IDENTIFICATION</scope>
</reference>
<evidence type="ECO:0000256" key="3">
    <source>
        <dbReference type="ARBA" id="ARBA00022806"/>
    </source>
</evidence>
<feature type="domain" description="Helicase ATP-binding" evidence="6">
    <location>
        <begin position="130"/>
        <end position="314"/>
    </location>
</feature>
<gene>
    <name evidence="8" type="primary">ercc6l2</name>
</gene>
<dbReference type="InterPro" id="IPR050496">
    <property type="entry name" value="SNF2_RAD54_helicase_repair"/>
</dbReference>
<evidence type="ECO:0000313" key="9">
    <source>
        <dbReference type="Proteomes" id="UP000472276"/>
    </source>
</evidence>
<feature type="compositionally biased region" description="Polar residues" evidence="5">
    <location>
        <begin position="765"/>
        <end position="787"/>
    </location>
</feature>
<dbReference type="PROSITE" id="PS51192">
    <property type="entry name" value="HELICASE_ATP_BIND_1"/>
    <property type="match status" value="1"/>
</dbReference>
<sequence>MASTSAVGKAEWREGDSCLALHPRHGVLREATIQKLTSSSLNEDTAWVLFKDTNKDVGEEEQEAEAIPISKLMRPGLRDFMQEKPWFPTSLIDPRLCVPLELSDAHEDRVPYTINRYLRDYQREGIRFIYNNYIRSRGCILGDDMGLGKTVQVIGFLAAVLHKTGTWEDIANNRPQFLQSQQSSKQSNPSKVFLIVAPLSVLYNWKDELDTWGHFQCVVVHGLRKEEELARIRKGRVEIALTTYETLRLCLDQFNKIDWSAVVVDEAHKIKNPDSQITQAMKELRCKVRIGLTGTILQNNLEELWCVLDWAIPGCLDSLGHFKNKFSDPIEQGQRHSATKRALATGRKAVRALVRKISHWFFRRTKALIKEQLPKKDDRVVYCSMTEFQQTVYQAVLNSEDVTLLLRSSEKCDCHSRRTRRSCCYKTNTDGVHMKELYFSYLAILRKVANHVALLQSTPGTSKKQEKYVSAVCAKVFQKFPEFVHRCKNEAFEALSDPIYSGKMKVLQKLLKFYLQKRDKVLIFSLSTKLLDVLESYCMAVGLDFSRLDGSTKSKERVQIVRDFNSSSHINLCLVSTMAGGLGLNFVGANVVVLFDPTWNPANDLQAIDRAYRIGQCRDVTVLRLISLGTVEEVIYLRQIYKQQLHSSVVGKESSRRYFEAVRGHGDHKDELFGIKNLFRLQTQGTCLTRKILEREGQVEAGVMMSTHTGKDTEEETKGAGEAGGSSPTNVHVPNDKPAKEISDASKVSTGVLDFSSEEDERKASNLSTDDWNRSRSATTGPGRMSLQQHGFSKLLERVKEAPALEGETSPEDEGSCFEEDPEEKKREDTSTSSTGNVGVPLGTETRDTSCNSDRKLRDNGRQDGDTGLKRQISEIITVDEDCNKNSKLEKNKVNKLKTTFPKKHKFEGYSDESEDFDLEAKSWSKKDTLYLHDGGERGKGRTDYSKKRQSASERDKRRSKYTQDIETFSSSEEEHVSPHMERSRVKLQKLGQRPVTGTTEKEALMPKAVSFTTLKSQTNLASKEKNGTIDCMLGGVQEVVYTHSNQRVVGGSKAEELISRAAVRDVFERKMYSQLPANHLLGTQESLPASLPDSEPCHSTMRLQELSLDHPVTFTSKSVHHTKHNTFIIGETPKAIRRQQLEEMAEKFKFPTVHQFAVEILSKDSTQRLALLHQYYTSLNLPELADTVRNNFPQPVSAQASPSAANSEIKNPQKDASKATKNLIFTQKNLRTKPETSEKTPVPPKKARNSKGDAPKPRKKQRISQRNVLEPLSDVPSPESEEQDETHCSARGLKRTKGGSVSTSGAHIAGGGLGGDRVSSSGLGSGEASARLNCTDRDTPSSSDLSHGSSTMVSKPTARGKEQEQKSSLRMSETLQREQRENSQPPSISTNRSYLTELIGDTSILDDLLKPKPKSTQHIPKTPPVAPVNTNLTTPLPSALTSDSDATLHTQTTHQVETTARASKGSRKDFWDILNEGNEESINRLTDPEEVQRVCITTNFAARTVSVEKDSKSLWKTNEKFLWKK</sequence>
<dbReference type="Pfam" id="PF00176">
    <property type="entry name" value="SNF2-rel_dom"/>
    <property type="match status" value="1"/>
</dbReference>
<reference evidence="8" key="2">
    <citation type="submission" date="2025-09" db="UniProtKB">
        <authorList>
            <consortium name="Ensembl"/>
        </authorList>
    </citation>
    <scope>IDENTIFICATION</scope>
</reference>
<comment type="subcellular location">
    <subcellularLocation>
        <location evidence="1">Nucleus</location>
    </subcellularLocation>
</comment>
<dbReference type="Ensembl" id="ENSOABT00000043665.2">
    <property type="protein sequence ID" value="ENSOABP00000042525.1"/>
    <property type="gene ID" value="ENSOABG00000019189.2"/>
</dbReference>
<feature type="compositionally biased region" description="Polar residues" evidence="5">
    <location>
        <begin position="1441"/>
        <end position="1462"/>
    </location>
</feature>
<proteinExistence type="predicted"/>
<protein>
    <submittedName>
        <fullName evidence="8">Uncharacterized protein</fullName>
    </submittedName>
</protein>
<dbReference type="InterPro" id="IPR049730">
    <property type="entry name" value="SNF2/RAD54-like_C"/>
</dbReference>
<dbReference type="GO" id="GO:0005524">
    <property type="term" value="F:ATP binding"/>
    <property type="evidence" value="ECO:0007669"/>
    <property type="project" value="InterPro"/>
</dbReference>
<evidence type="ECO:0000259" key="7">
    <source>
        <dbReference type="PROSITE" id="PS51194"/>
    </source>
</evidence>
<dbReference type="InterPro" id="IPR014001">
    <property type="entry name" value="Helicase_ATP-bd"/>
</dbReference>
<dbReference type="InterPro" id="IPR000330">
    <property type="entry name" value="SNF2_N"/>
</dbReference>
<feature type="compositionally biased region" description="Basic and acidic residues" evidence="5">
    <location>
        <begin position="734"/>
        <end position="744"/>
    </location>
</feature>
<evidence type="ECO:0000313" key="8">
    <source>
        <dbReference type="Ensembl" id="ENSOABP00000042525.1"/>
    </source>
</evidence>
<name>A0A668URC9_OREAU</name>
<dbReference type="SMART" id="SM00487">
    <property type="entry name" value="DEXDc"/>
    <property type="match status" value="1"/>
</dbReference>
<keyword evidence="9" id="KW-1185">Reference proteome</keyword>
<keyword evidence="4" id="KW-0539">Nucleus</keyword>
<dbReference type="GeneID" id="116311164"/>
<keyword evidence="2" id="KW-0378">Hydrolase</keyword>
<feature type="compositionally biased region" description="Basic and acidic residues" evidence="5">
    <location>
        <begin position="973"/>
        <end position="984"/>
    </location>
</feature>
<dbReference type="FunFam" id="3.40.50.10810:FF:000019">
    <property type="entry name" value="DNA excision repair protein ERCC-6-like 2 isoform X1"/>
    <property type="match status" value="1"/>
</dbReference>
<feature type="compositionally biased region" description="Polar residues" evidence="5">
    <location>
        <begin position="1383"/>
        <end position="1393"/>
    </location>
</feature>
<dbReference type="GO" id="GO:0016787">
    <property type="term" value="F:hydrolase activity"/>
    <property type="evidence" value="ECO:0007669"/>
    <property type="project" value="UniProtKB-KW"/>
</dbReference>
<organism evidence="8 9">
    <name type="scientific">Oreochromis aureus</name>
    <name type="common">Israeli tilapia</name>
    <name type="synonym">Chromis aureus</name>
    <dbReference type="NCBI Taxonomy" id="47969"/>
    <lineage>
        <taxon>Eukaryota</taxon>
        <taxon>Metazoa</taxon>
        <taxon>Chordata</taxon>
        <taxon>Craniata</taxon>
        <taxon>Vertebrata</taxon>
        <taxon>Euteleostomi</taxon>
        <taxon>Actinopterygii</taxon>
        <taxon>Neopterygii</taxon>
        <taxon>Teleostei</taxon>
        <taxon>Neoteleostei</taxon>
        <taxon>Acanthomorphata</taxon>
        <taxon>Ovalentaria</taxon>
        <taxon>Cichlomorphae</taxon>
        <taxon>Cichliformes</taxon>
        <taxon>Cichlidae</taxon>
        <taxon>African cichlids</taxon>
        <taxon>Pseudocrenilabrinae</taxon>
        <taxon>Oreochromini</taxon>
        <taxon>Oreochromis</taxon>
    </lineage>
</organism>
<dbReference type="Pfam" id="PF25806">
    <property type="entry name" value="RHH_ERCC6L2"/>
    <property type="match status" value="1"/>
</dbReference>
<keyword evidence="3" id="KW-0347">Helicase</keyword>
<dbReference type="CDD" id="cd18793">
    <property type="entry name" value="SF2_C_SNF"/>
    <property type="match status" value="1"/>
</dbReference>
<dbReference type="InterPro" id="IPR038718">
    <property type="entry name" value="SNF2-like_sf"/>
</dbReference>
<keyword evidence="3" id="KW-0067">ATP-binding</keyword>
<feature type="compositionally biased region" description="Basic and acidic residues" evidence="5">
    <location>
        <begin position="845"/>
        <end position="869"/>
    </location>
</feature>
<dbReference type="PROSITE" id="PS51194">
    <property type="entry name" value="HELICASE_CTER"/>
    <property type="match status" value="1"/>
</dbReference>
<feature type="compositionally biased region" description="Polar residues" evidence="5">
    <location>
        <begin position="1220"/>
        <end position="1230"/>
    </location>
</feature>
<feature type="compositionally biased region" description="Low complexity" evidence="5">
    <location>
        <begin position="1194"/>
        <end position="1208"/>
    </location>
</feature>
<dbReference type="PANTHER" id="PTHR45629:SF7">
    <property type="entry name" value="DNA EXCISION REPAIR PROTEIN ERCC-6-RELATED"/>
    <property type="match status" value="1"/>
</dbReference>
<dbReference type="PANTHER" id="PTHR45629">
    <property type="entry name" value="SNF2/RAD54 FAMILY MEMBER"/>
    <property type="match status" value="1"/>
</dbReference>
<evidence type="ECO:0000256" key="2">
    <source>
        <dbReference type="ARBA" id="ARBA00022801"/>
    </source>
</evidence>
<evidence type="ECO:0000256" key="4">
    <source>
        <dbReference type="ARBA" id="ARBA00023242"/>
    </source>
</evidence>
<feature type="region of interest" description="Disordered" evidence="5">
    <location>
        <begin position="931"/>
        <end position="984"/>
    </location>
</feature>
<keyword evidence="3" id="KW-0547">Nucleotide-binding</keyword>
<dbReference type="CTD" id="375748"/>
<dbReference type="InterPro" id="IPR058052">
    <property type="entry name" value="DEXHc_ERCC6L2"/>
</dbReference>
<feature type="compositionally biased region" description="Basic and acidic residues" evidence="5">
    <location>
        <begin position="931"/>
        <end position="957"/>
    </location>
</feature>
<feature type="region of interest" description="Disordered" evidence="5">
    <location>
        <begin position="705"/>
        <end position="787"/>
    </location>
</feature>
<dbReference type="InterPro" id="IPR027417">
    <property type="entry name" value="P-loop_NTPase"/>
</dbReference>
<dbReference type="Gene3D" id="3.40.50.300">
    <property type="entry name" value="P-loop containing nucleotide triphosphate hydrolases"/>
    <property type="match status" value="1"/>
</dbReference>
<dbReference type="KEGG" id="oau:116311164"/>
<dbReference type="RefSeq" id="XP_031584064.1">
    <property type="nucleotide sequence ID" value="XM_031728204.2"/>
</dbReference>
<evidence type="ECO:0000259" key="6">
    <source>
        <dbReference type="PROSITE" id="PS51192"/>
    </source>
</evidence>
<dbReference type="Gene3D" id="3.40.50.10810">
    <property type="entry name" value="Tandem AAA-ATPase domain"/>
    <property type="match status" value="1"/>
</dbReference>
<dbReference type="OMA" id="PDSEPCH"/>
<feature type="region of interest" description="Disordered" evidence="5">
    <location>
        <begin position="1441"/>
        <end position="1465"/>
    </location>
</feature>
<evidence type="ECO:0000256" key="5">
    <source>
        <dbReference type="SAM" id="MobiDB-lite"/>
    </source>
</evidence>